<feature type="compositionally biased region" description="Polar residues" evidence="8">
    <location>
        <begin position="583"/>
        <end position="598"/>
    </location>
</feature>
<evidence type="ECO:0000256" key="1">
    <source>
        <dbReference type="ARBA" id="ARBA00004141"/>
    </source>
</evidence>
<feature type="transmembrane region" description="Helical" evidence="9">
    <location>
        <begin position="352"/>
        <end position="374"/>
    </location>
</feature>
<protein>
    <submittedName>
        <fullName evidence="11">Sodium-hydrogen antiporter</fullName>
    </submittedName>
</protein>
<dbReference type="GO" id="GO:0015297">
    <property type="term" value="F:antiporter activity"/>
    <property type="evidence" value="ECO:0007669"/>
    <property type="project" value="UniProtKB-KW"/>
</dbReference>
<feature type="transmembrane region" description="Helical" evidence="9">
    <location>
        <begin position="252"/>
        <end position="278"/>
    </location>
</feature>
<proteinExistence type="predicted"/>
<evidence type="ECO:0000256" key="4">
    <source>
        <dbReference type="ARBA" id="ARBA00022692"/>
    </source>
</evidence>
<dbReference type="AlphaFoldDB" id="A0A9P8VDU8"/>
<comment type="caution">
    <text evidence="11">The sequence shown here is derived from an EMBL/GenBank/DDBJ whole genome shotgun (WGS) entry which is preliminary data.</text>
</comment>
<dbReference type="PANTHER" id="PTHR43562:SF2">
    <property type="entry name" value="SODIUM-HYDROGEN ANTIPORTER"/>
    <property type="match status" value="1"/>
</dbReference>
<feature type="transmembrane region" description="Helical" evidence="9">
    <location>
        <begin position="103"/>
        <end position="125"/>
    </location>
</feature>
<feature type="compositionally biased region" description="Basic and acidic residues" evidence="8">
    <location>
        <begin position="613"/>
        <end position="638"/>
    </location>
</feature>
<evidence type="ECO:0000259" key="10">
    <source>
        <dbReference type="Pfam" id="PF00999"/>
    </source>
</evidence>
<dbReference type="Proteomes" id="UP000770015">
    <property type="component" value="Unassembled WGS sequence"/>
</dbReference>
<feature type="region of interest" description="Disordered" evidence="8">
    <location>
        <begin position="496"/>
        <end position="638"/>
    </location>
</feature>
<keyword evidence="3" id="KW-0050">Antiport</keyword>
<evidence type="ECO:0000313" key="11">
    <source>
        <dbReference type="EMBL" id="KAH6689702.1"/>
    </source>
</evidence>
<feature type="transmembrane region" description="Helical" evidence="9">
    <location>
        <begin position="431"/>
        <end position="454"/>
    </location>
</feature>
<gene>
    <name evidence="11" type="ORF">F5X68DRAFT_150786</name>
</gene>
<keyword evidence="6" id="KW-0406">Ion transport</keyword>
<dbReference type="GO" id="GO:0016020">
    <property type="term" value="C:membrane"/>
    <property type="evidence" value="ECO:0007669"/>
    <property type="project" value="UniProtKB-SubCell"/>
</dbReference>
<evidence type="ECO:0000256" key="5">
    <source>
        <dbReference type="ARBA" id="ARBA00022989"/>
    </source>
</evidence>
<feature type="transmembrane region" description="Helical" evidence="9">
    <location>
        <begin position="171"/>
        <end position="192"/>
    </location>
</feature>
<evidence type="ECO:0000256" key="3">
    <source>
        <dbReference type="ARBA" id="ARBA00022449"/>
    </source>
</evidence>
<comment type="subcellular location">
    <subcellularLocation>
        <location evidence="1">Membrane</location>
        <topology evidence="1">Multi-pass membrane protein</topology>
    </subcellularLocation>
</comment>
<dbReference type="PANTHER" id="PTHR43562">
    <property type="entry name" value="NAPA-TYPE SODIUM/HYDROGEN ANTIPORTER"/>
    <property type="match status" value="1"/>
</dbReference>
<feature type="domain" description="Cation/H+ exchanger transmembrane" evidence="10">
    <location>
        <begin position="35"/>
        <end position="455"/>
    </location>
</feature>
<feature type="transmembrane region" description="Helical" evidence="9">
    <location>
        <begin position="212"/>
        <end position="231"/>
    </location>
</feature>
<feature type="compositionally biased region" description="Gly residues" evidence="8">
    <location>
        <begin position="539"/>
        <end position="549"/>
    </location>
</feature>
<sequence length="638" mass="68295">MAQDVDAAVNAGYLAYHEPTIIQLLVIISFFFFLALAEWISDKIFKAGLIGQMLVGLVYGIPLGNIMPIEWQETFISLGYIGLILIIFEGGLTVHLGLLKANFFLSTCAAAVGILVPIGLCYALLYVGWGYGAVETFIVGAALSVTSLGTTFVVIGSAAKGIDFAKTKVGTVLISAAVVSDVTGLIMASVIHNLGAVAENSDANLGWLIGRPIVASVAMAILSPLTAKYLAGPVFRWYLEDRFARFKHVSNIMLMVFVLCAFLSIAGFAGASVLYGAFLAGTFLSALPCIHPDAPFMVFDREHGESDPDKTPTFVHTFEKYFIGAQTYILQPMFFASIGFAIPFRKLWTGTAIWHGVVFTLLMLFGKLIVGFIVPIRDAIVSNPTLSPKQLAKSTWKPASLLAVAMVARGEIGLLIVQIGLNETPFLSEEAFVTATWATVLSTIIGPVVVGLLLKRHKYAISDDLQWGMQDTAQNPGWFSDEAILEEGRASRWASRRHSRAISRAASERSRSRAQSRAPSMDQRANASGDRTPLSPRLAGGGGGGGGGPDPEEIRRGLRNAGGSDGNLRAGEVDEKGVGASDDSATGDSNPTITVDNSELTRRRVINFDDTPAAERKASVDVRGENRDDTPSEKPDGA</sequence>
<reference evidence="11" key="1">
    <citation type="journal article" date="2021" name="Nat. Commun.">
        <title>Genetic determinants of endophytism in the Arabidopsis root mycobiome.</title>
        <authorList>
            <person name="Mesny F."/>
            <person name="Miyauchi S."/>
            <person name="Thiergart T."/>
            <person name="Pickel B."/>
            <person name="Atanasova L."/>
            <person name="Karlsson M."/>
            <person name="Huettel B."/>
            <person name="Barry K.W."/>
            <person name="Haridas S."/>
            <person name="Chen C."/>
            <person name="Bauer D."/>
            <person name="Andreopoulos W."/>
            <person name="Pangilinan J."/>
            <person name="LaButti K."/>
            <person name="Riley R."/>
            <person name="Lipzen A."/>
            <person name="Clum A."/>
            <person name="Drula E."/>
            <person name="Henrissat B."/>
            <person name="Kohler A."/>
            <person name="Grigoriev I.V."/>
            <person name="Martin F.M."/>
            <person name="Hacquard S."/>
        </authorList>
    </citation>
    <scope>NUCLEOTIDE SEQUENCE</scope>
    <source>
        <strain evidence="11">MPI-SDFR-AT-0117</strain>
    </source>
</reference>
<organism evidence="11 12">
    <name type="scientific">Plectosphaerella plurivora</name>
    <dbReference type="NCBI Taxonomy" id="936078"/>
    <lineage>
        <taxon>Eukaryota</taxon>
        <taxon>Fungi</taxon>
        <taxon>Dikarya</taxon>
        <taxon>Ascomycota</taxon>
        <taxon>Pezizomycotina</taxon>
        <taxon>Sordariomycetes</taxon>
        <taxon>Hypocreomycetidae</taxon>
        <taxon>Glomerellales</taxon>
        <taxon>Plectosphaerellaceae</taxon>
        <taxon>Plectosphaerella</taxon>
    </lineage>
</organism>
<evidence type="ECO:0000313" key="12">
    <source>
        <dbReference type="Proteomes" id="UP000770015"/>
    </source>
</evidence>
<evidence type="ECO:0000256" key="2">
    <source>
        <dbReference type="ARBA" id="ARBA00022448"/>
    </source>
</evidence>
<dbReference type="OrthoDB" id="1288932at2759"/>
<name>A0A9P8VDU8_9PEZI</name>
<feature type="transmembrane region" description="Helical" evidence="9">
    <location>
        <begin position="49"/>
        <end position="69"/>
    </location>
</feature>
<feature type="transmembrane region" description="Helical" evidence="9">
    <location>
        <begin position="75"/>
        <end position="96"/>
    </location>
</feature>
<keyword evidence="2" id="KW-0813">Transport</keyword>
<evidence type="ECO:0000256" key="7">
    <source>
        <dbReference type="ARBA" id="ARBA00023136"/>
    </source>
</evidence>
<evidence type="ECO:0000256" key="9">
    <source>
        <dbReference type="SAM" id="Phobius"/>
    </source>
</evidence>
<dbReference type="EMBL" id="JAGSXJ010000007">
    <property type="protein sequence ID" value="KAH6689702.1"/>
    <property type="molecule type" value="Genomic_DNA"/>
</dbReference>
<feature type="transmembrane region" description="Helical" evidence="9">
    <location>
        <begin position="137"/>
        <end position="159"/>
    </location>
</feature>
<dbReference type="InterPro" id="IPR006153">
    <property type="entry name" value="Cation/H_exchanger_TM"/>
</dbReference>
<dbReference type="Gene3D" id="1.20.1530.20">
    <property type="match status" value="1"/>
</dbReference>
<keyword evidence="7 9" id="KW-0472">Membrane</keyword>
<feature type="transmembrane region" description="Helical" evidence="9">
    <location>
        <begin position="20"/>
        <end position="37"/>
    </location>
</feature>
<evidence type="ECO:0000256" key="8">
    <source>
        <dbReference type="SAM" id="MobiDB-lite"/>
    </source>
</evidence>
<keyword evidence="5 9" id="KW-1133">Transmembrane helix</keyword>
<dbReference type="Pfam" id="PF00999">
    <property type="entry name" value="Na_H_Exchanger"/>
    <property type="match status" value="1"/>
</dbReference>
<accession>A0A9P8VDU8</accession>
<dbReference type="InterPro" id="IPR038770">
    <property type="entry name" value="Na+/solute_symporter_sf"/>
</dbReference>
<dbReference type="GO" id="GO:1902600">
    <property type="term" value="P:proton transmembrane transport"/>
    <property type="evidence" value="ECO:0007669"/>
    <property type="project" value="InterPro"/>
</dbReference>
<evidence type="ECO:0000256" key="6">
    <source>
        <dbReference type="ARBA" id="ARBA00023065"/>
    </source>
</evidence>
<keyword evidence="4 9" id="KW-0812">Transmembrane</keyword>
<keyword evidence="12" id="KW-1185">Reference proteome</keyword>